<reference evidence="1 2" key="1">
    <citation type="submission" date="2024-07" db="EMBL/GenBank/DDBJ databases">
        <authorList>
            <person name="Lee S."/>
            <person name="Kang M."/>
        </authorList>
    </citation>
    <scope>NUCLEOTIDE SEQUENCE [LARGE SCALE GENOMIC DNA]</scope>
    <source>
        <strain evidence="1 2">DS6</strain>
    </source>
</reference>
<gene>
    <name evidence="1" type="ORF">AB3X52_13135</name>
</gene>
<evidence type="ECO:0000313" key="2">
    <source>
        <dbReference type="Proteomes" id="UP001556631"/>
    </source>
</evidence>
<dbReference type="EMBL" id="JBFPJR010000022">
    <property type="protein sequence ID" value="MEX0428569.1"/>
    <property type="molecule type" value="Genomic_DNA"/>
</dbReference>
<dbReference type="Proteomes" id="UP001556631">
    <property type="component" value="Unassembled WGS sequence"/>
</dbReference>
<evidence type="ECO:0000313" key="1">
    <source>
        <dbReference type="EMBL" id="MEX0428569.1"/>
    </source>
</evidence>
<evidence type="ECO:0008006" key="3">
    <source>
        <dbReference type="Google" id="ProtNLM"/>
    </source>
</evidence>
<sequence length="115" mass="11432">MTDDGFRMDVTGLYGTGRTVSGRSTDGGAAARRLLLSLDSAKGGHPAVAGALSAYVTEHLLDHATRLAGQVETAGGNVSNVAATVRDGDNAAGAALSGLAGAVSGLGERINRKLP</sequence>
<accession>A0ABV3T1N1</accession>
<name>A0ABV3T1N1_9ACTN</name>
<protein>
    <recommendedName>
        <fullName evidence="3">ESX-1 secretion-associated protein</fullName>
    </recommendedName>
</protein>
<dbReference type="RefSeq" id="WP_367994540.1">
    <property type="nucleotide sequence ID" value="NZ_JBFPJR010000022.1"/>
</dbReference>
<organism evidence="1 2">
    <name type="scientific">Nocardioides eburneus</name>
    <dbReference type="NCBI Taxonomy" id="3231482"/>
    <lineage>
        <taxon>Bacteria</taxon>
        <taxon>Bacillati</taxon>
        <taxon>Actinomycetota</taxon>
        <taxon>Actinomycetes</taxon>
        <taxon>Propionibacteriales</taxon>
        <taxon>Nocardioidaceae</taxon>
        <taxon>Nocardioides</taxon>
    </lineage>
</organism>
<keyword evidence="2" id="KW-1185">Reference proteome</keyword>
<comment type="caution">
    <text evidence="1">The sequence shown here is derived from an EMBL/GenBank/DDBJ whole genome shotgun (WGS) entry which is preliminary data.</text>
</comment>
<proteinExistence type="predicted"/>